<evidence type="ECO:0000259" key="1">
    <source>
        <dbReference type="SMART" id="SM00382"/>
    </source>
</evidence>
<dbReference type="PANTHER" id="PTHR43581:SF4">
    <property type="entry name" value="ATP_GTP PHOSPHATASE"/>
    <property type="match status" value="1"/>
</dbReference>
<dbReference type="EMBL" id="JAGQHS010000312">
    <property type="protein sequence ID" value="MCA9759325.1"/>
    <property type="molecule type" value="Genomic_DNA"/>
</dbReference>
<gene>
    <name evidence="2" type="ORF">KDA27_26265</name>
</gene>
<dbReference type="Gene3D" id="3.40.50.300">
    <property type="entry name" value="P-loop containing nucleotide triphosphate hydrolases"/>
    <property type="match status" value="2"/>
</dbReference>
<accession>A0A956NH85</accession>
<comment type="caution">
    <text evidence="2">The sequence shown here is derived from an EMBL/GenBank/DDBJ whole genome shotgun (WGS) entry which is preliminary data.</text>
</comment>
<feature type="domain" description="AAA+ ATPase" evidence="1">
    <location>
        <begin position="20"/>
        <end position="336"/>
    </location>
</feature>
<dbReference type="GO" id="GO:0005524">
    <property type="term" value="F:ATP binding"/>
    <property type="evidence" value="ECO:0007669"/>
    <property type="project" value="InterPro"/>
</dbReference>
<dbReference type="GO" id="GO:0016887">
    <property type="term" value="F:ATP hydrolysis activity"/>
    <property type="evidence" value="ECO:0007669"/>
    <property type="project" value="InterPro"/>
</dbReference>
<dbReference type="InterPro" id="IPR051396">
    <property type="entry name" value="Bact_Antivir_Def_Nuclease"/>
</dbReference>
<evidence type="ECO:0000313" key="3">
    <source>
        <dbReference type="Proteomes" id="UP000739538"/>
    </source>
</evidence>
<dbReference type="InterPro" id="IPR027417">
    <property type="entry name" value="P-loop_NTPase"/>
</dbReference>
<dbReference type="PANTHER" id="PTHR43581">
    <property type="entry name" value="ATP/GTP PHOSPHATASE"/>
    <property type="match status" value="1"/>
</dbReference>
<dbReference type="InterPro" id="IPR014555">
    <property type="entry name" value="RecF-like"/>
</dbReference>
<dbReference type="Pfam" id="PF13304">
    <property type="entry name" value="AAA_21"/>
    <property type="match status" value="1"/>
</dbReference>
<dbReference type="SMART" id="SM00382">
    <property type="entry name" value="AAA"/>
    <property type="match status" value="1"/>
</dbReference>
<reference evidence="2" key="2">
    <citation type="journal article" date="2021" name="Microbiome">
        <title>Successional dynamics and alternative stable states in a saline activated sludge microbial community over 9 years.</title>
        <authorList>
            <person name="Wang Y."/>
            <person name="Ye J."/>
            <person name="Ju F."/>
            <person name="Liu L."/>
            <person name="Boyd J.A."/>
            <person name="Deng Y."/>
            <person name="Parks D.H."/>
            <person name="Jiang X."/>
            <person name="Yin X."/>
            <person name="Woodcroft B.J."/>
            <person name="Tyson G.W."/>
            <person name="Hugenholtz P."/>
            <person name="Polz M.F."/>
            <person name="Zhang T."/>
        </authorList>
    </citation>
    <scope>NUCLEOTIDE SEQUENCE</scope>
    <source>
        <strain evidence="2">HKST-UBA02</strain>
    </source>
</reference>
<proteinExistence type="predicted"/>
<reference evidence="2" key="1">
    <citation type="submission" date="2020-04" db="EMBL/GenBank/DDBJ databases">
        <authorList>
            <person name="Zhang T."/>
        </authorList>
    </citation>
    <scope>NUCLEOTIDE SEQUENCE</scope>
    <source>
        <strain evidence="2">HKST-UBA02</strain>
    </source>
</reference>
<dbReference type="InterPro" id="IPR003593">
    <property type="entry name" value="AAA+_ATPase"/>
</dbReference>
<dbReference type="PIRSF" id="PIRSF029347">
    <property type="entry name" value="RecF"/>
    <property type="match status" value="1"/>
</dbReference>
<dbReference type="SUPFAM" id="SSF52540">
    <property type="entry name" value="P-loop containing nucleoside triphosphate hydrolases"/>
    <property type="match status" value="1"/>
</dbReference>
<dbReference type="InterPro" id="IPR003959">
    <property type="entry name" value="ATPase_AAA_core"/>
</dbReference>
<evidence type="ECO:0000313" key="2">
    <source>
        <dbReference type="EMBL" id="MCA9759325.1"/>
    </source>
</evidence>
<dbReference type="Proteomes" id="UP000739538">
    <property type="component" value="Unassembled WGS sequence"/>
</dbReference>
<dbReference type="CDD" id="cd00267">
    <property type="entry name" value="ABC_ATPase"/>
    <property type="match status" value="2"/>
</dbReference>
<sequence>MITRLWFRDFKLLRHVSLDLGRFNVIVGRNGVGKSSVLDGAHYLLQLASAGGSPAVPKELPPEQVFSGPRHPSYLVSKPNADSFVIGVDGSATKPFAIAVKLPEDDSRRVTYIASWGENSCDERSAARWRTFLKGPFDAELGSVVRLRLDSRKLAEPHYSKSEHPRVEFDGEGLASVIQYLQGLRDGTIEAIEADLARIVPSAKRIRALPTKILQTESLRVSVGDESSFHDRRTEVTGARFEVEFEGAGWVDAGQLSEGTLLVLGIVTVLRHQAPRLILLDDMDRGLHPVAQLELVRLLRGVLAADEELQIVATSHSPFVLDELEASEAFVASAVDPATSQIQRLDRHPEWEQRARFMRPGEFWSAVGEGWVAERP</sequence>
<protein>
    <submittedName>
        <fullName evidence="2">AAA family ATPase</fullName>
    </submittedName>
</protein>
<name>A0A956NH85_UNCEI</name>
<dbReference type="AlphaFoldDB" id="A0A956NH85"/>
<organism evidence="2 3">
    <name type="scientific">Eiseniibacteriota bacterium</name>
    <dbReference type="NCBI Taxonomy" id="2212470"/>
    <lineage>
        <taxon>Bacteria</taxon>
        <taxon>Candidatus Eiseniibacteriota</taxon>
    </lineage>
</organism>